<evidence type="ECO:0008006" key="2">
    <source>
        <dbReference type="Google" id="ProtNLM"/>
    </source>
</evidence>
<name>A0A645ABS3_9ZZZZ</name>
<sequence>MKKHFILFISTILIVLQSCNPAVNDVTPDETAKKIFTRAELEGIGQMIHFVDGIVSAKTGHTGINESYRAYLDKLSTDVFSGGNFTPLLNDTLKFQFLGTIDDEAFSAIWREDTAYLVWKSQGIKYIDLNFAGKYMKYLQEIGESDERYAKIYEGASKSGDFSPVIVVWFLKNHHELDFTVYKHRLWATIFLLRIAEPIEIPDNFKENLKREERARVKLDTVFFNNKSLD</sequence>
<evidence type="ECO:0000313" key="1">
    <source>
        <dbReference type="EMBL" id="MPM50148.1"/>
    </source>
</evidence>
<organism evidence="1">
    <name type="scientific">bioreactor metagenome</name>
    <dbReference type="NCBI Taxonomy" id="1076179"/>
    <lineage>
        <taxon>unclassified sequences</taxon>
        <taxon>metagenomes</taxon>
        <taxon>ecological metagenomes</taxon>
    </lineage>
</organism>
<dbReference type="AlphaFoldDB" id="A0A645ABS3"/>
<dbReference type="PROSITE" id="PS51257">
    <property type="entry name" value="PROKAR_LIPOPROTEIN"/>
    <property type="match status" value="1"/>
</dbReference>
<accession>A0A645ABS3</accession>
<dbReference type="EMBL" id="VSSQ01012834">
    <property type="protein sequence ID" value="MPM50148.1"/>
    <property type="molecule type" value="Genomic_DNA"/>
</dbReference>
<reference evidence="1" key="1">
    <citation type="submission" date="2019-08" db="EMBL/GenBank/DDBJ databases">
        <authorList>
            <person name="Kucharzyk K."/>
            <person name="Murdoch R.W."/>
            <person name="Higgins S."/>
            <person name="Loffler F."/>
        </authorList>
    </citation>
    <scope>NUCLEOTIDE SEQUENCE</scope>
</reference>
<protein>
    <recommendedName>
        <fullName evidence="2">Lipoprotein</fullName>
    </recommendedName>
</protein>
<comment type="caution">
    <text evidence="1">The sequence shown here is derived from an EMBL/GenBank/DDBJ whole genome shotgun (WGS) entry which is preliminary data.</text>
</comment>
<proteinExistence type="predicted"/>
<gene>
    <name evidence="1" type="ORF">SDC9_96884</name>
</gene>